<dbReference type="Proteomes" id="UP000326198">
    <property type="component" value="Unassembled WGS sequence"/>
</dbReference>
<protein>
    <submittedName>
        <fullName evidence="2">Uncharacterized protein</fullName>
    </submittedName>
</protein>
<accession>A0A5N7BFV6</accession>
<gene>
    <name evidence="2" type="ORF">BDV26DRAFT_257113</name>
</gene>
<dbReference type="EMBL" id="ML736179">
    <property type="protein sequence ID" value="KAE8380663.1"/>
    <property type="molecule type" value="Genomic_DNA"/>
</dbReference>
<keyword evidence="1" id="KW-0732">Signal</keyword>
<name>A0A5N7BFV6_9EURO</name>
<keyword evidence="3" id="KW-1185">Reference proteome</keyword>
<proteinExistence type="predicted"/>
<dbReference type="AlphaFoldDB" id="A0A5N7BFV6"/>
<sequence length="153" mass="17800">MCPPHATKATVILSILVFSLFSTNVAGADNVGFRPSYKRPMYPKDPVFINGLCYIVTIPADHTERPRQVCKVSMQWEYRLGFHIPHNIHEYYCDYDAPCTESGREYVVTLKYETSYYGDPNELVAVECESRCPRRVRTGRKIKKREREDTGWR</sequence>
<evidence type="ECO:0000256" key="1">
    <source>
        <dbReference type="SAM" id="SignalP"/>
    </source>
</evidence>
<evidence type="ECO:0000313" key="3">
    <source>
        <dbReference type="Proteomes" id="UP000326198"/>
    </source>
</evidence>
<reference evidence="2 3" key="1">
    <citation type="submission" date="2019-04" db="EMBL/GenBank/DDBJ databases">
        <title>Friends and foes A comparative genomics studyof 23 Aspergillus species from section Flavi.</title>
        <authorList>
            <consortium name="DOE Joint Genome Institute"/>
            <person name="Kjaerbolling I."/>
            <person name="Vesth T."/>
            <person name="Frisvad J.C."/>
            <person name="Nybo J.L."/>
            <person name="Theobald S."/>
            <person name="Kildgaard S."/>
            <person name="Isbrandt T."/>
            <person name="Kuo A."/>
            <person name="Sato A."/>
            <person name="Lyhne E.K."/>
            <person name="Kogle M.E."/>
            <person name="Wiebenga A."/>
            <person name="Kun R.S."/>
            <person name="Lubbers R.J."/>
            <person name="Makela M.R."/>
            <person name="Barry K."/>
            <person name="Chovatia M."/>
            <person name="Clum A."/>
            <person name="Daum C."/>
            <person name="Haridas S."/>
            <person name="He G."/>
            <person name="LaButti K."/>
            <person name="Lipzen A."/>
            <person name="Mondo S."/>
            <person name="Riley R."/>
            <person name="Salamov A."/>
            <person name="Simmons B.A."/>
            <person name="Magnuson J.K."/>
            <person name="Henrissat B."/>
            <person name="Mortensen U.H."/>
            <person name="Larsen T.O."/>
            <person name="Devries R.P."/>
            <person name="Grigoriev I.V."/>
            <person name="Machida M."/>
            <person name="Baker S.E."/>
            <person name="Andersen M.R."/>
        </authorList>
    </citation>
    <scope>NUCLEOTIDE SEQUENCE [LARGE SCALE GENOMIC DNA]</scope>
    <source>
        <strain evidence="2 3">IBT 29228</strain>
    </source>
</reference>
<feature type="chain" id="PRO_5024944411" evidence="1">
    <location>
        <begin position="29"/>
        <end position="153"/>
    </location>
</feature>
<organism evidence="2 3">
    <name type="scientific">Aspergillus bertholletiae</name>
    <dbReference type="NCBI Taxonomy" id="1226010"/>
    <lineage>
        <taxon>Eukaryota</taxon>
        <taxon>Fungi</taxon>
        <taxon>Dikarya</taxon>
        <taxon>Ascomycota</taxon>
        <taxon>Pezizomycotina</taxon>
        <taxon>Eurotiomycetes</taxon>
        <taxon>Eurotiomycetidae</taxon>
        <taxon>Eurotiales</taxon>
        <taxon>Aspergillaceae</taxon>
        <taxon>Aspergillus</taxon>
        <taxon>Aspergillus subgen. Circumdati</taxon>
    </lineage>
</organism>
<feature type="signal peptide" evidence="1">
    <location>
        <begin position="1"/>
        <end position="28"/>
    </location>
</feature>
<evidence type="ECO:0000313" key="2">
    <source>
        <dbReference type="EMBL" id="KAE8380663.1"/>
    </source>
</evidence>